<proteinExistence type="predicted"/>
<dbReference type="EMBL" id="KV448788">
    <property type="protein sequence ID" value="OAX33332.1"/>
    <property type="molecule type" value="Genomic_DNA"/>
</dbReference>
<dbReference type="InParanoid" id="A0A1B7ML63"/>
<reference evidence="2 3" key="1">
    <citation type="submission" date="2016-06" db="EMBL/GenBank/DDBJ databases">
        <title>Comparative genomics of the ectomycorrhizal sister species Rhizopogon vinicolor and Rhizopogon vesiculosus (Basidiomycota: Boletales) reveals a divergence of the mating type B locus.</title>
        <authorList>
            <consortium name="DOE Joint Genome Institute"/>
            <person name="Mujic A.B."/>
            <person name="Kuo A."/>
            <person name="Tritt A."/>
            <person name="Lipzen A."/>
            <person name="Chen C."/>
            <person name="Johnson J."/>
            <person name="Sharma A."/>
            <person name="Barry K."/>
            <person name="Grigoriev I.V."/>
            <person name="Spatafora J.W."/>
        </authorList>
    </citation>
    <scope>NUCLEOTIDE SEQUENCE [LARGE SCALE GENOMIC DNA]</scope>
    <source>
        <strain evidence="2 3">AM-OR11-026</strain>
    </source>
</reference>
<sequence length="74" mass="7986">MKGVMSFVFVVIAFLQVTVAAPAISERSTEVEKRADTKVNRGIEDTGDYVEIEEVANPIGCIDLVAKAVDNDEA</sequence>
<feature type="chain" id="PRO_5008597436" evidence="1">
    <location>
        <begin position="21"/>
        <end position="74"/>
    </location>
</feature>
<protein>
    <submittedName>
        <fullName evidence="2">Uncharacterized protein</fullName>
    </submittedName>
</protein>
<feature type="signal peptide" evidence="1">
    <location>
        <begin position="1"/>
        <end position="20"/>
    </location>
</feature>
<evidence type="ECO:0000313" key="3">
    <source>
        <dbReference type="Proteomes" id="UP000092154"/>
    </source>
</evidence>
<keyword evidence="1" id="KW-0732">Signal</keyword>
<organism evidence="2 3">
    <name type="scientific">Rhizopogon vinicolor AM-OR11-026</name>
    <dbReference type="NCBI Taxonomy" id="1314800"/>
    <lineage>
        <taxon>Eukaryota</taxon>
        <taxon>Fungi</taxon>
        <taxon>Dikarya</taxon>
        <taxon>Basidiomycota</taxon>
        <taxon>Agaricomycotina</taxon>
        <taxon>Agaricomycetes</taxon>
        <taxon>Agaricomycetidae</taxon>
        <taxon>Boletales</taxon>
        <taxon>Suillineae</taxon>
        <taxon>Rhizopogonaceae</taxon>
        <taxon>Rhizopogon</taxon>
    </lineage>
</organism>
<name>A0A1B7ML63_9AGAM</name>
<evidence type="ECO:0000313" key="2">
    <source>
        <dbReference type="EMBL" id="OAX33332.1"/>
    </source>
</evidence>
<dbReference type="Proteomes" id="UP000092154">
    <property type="component" value="Unassembled WGS sequence"/>
</dbReference>
<keyword evidence="3" id="KW-1185">Reference proteome</keyword>
<dbReference type="AlphaFoldDB" id="A0A1B7ML63"/>
<gene>
    <name evidence="2" type="ORF">K503DRAFT_530044</name>
</gene>
<evidence type="ECO:0000256" key="1">
    <source>
        <dbReference type="SAM" id="SignalP"/>
    </source>
</evidence>
<accession>A0A1B7ML63</accession>